<feature type="region of interest" description="Disordered" evidence="1">
    <location>
        <begin position="1"/>
        <end position="64"/>
    </location>
</feature>
<accession>A0A2D4IWK8</accession>
<dbReference type="EMBL" id="IACK01134093">
    <property type="protein sequence ID" value="LAA88639.1"/>
    <property type="molecule type" value="Transcribed_RNA"/>
</dbReference>
<name>A0A2D4IWK8_MICLE</name>
<organism evidence="2">
    <name type="scientific">Micrurus lemniscatus lemniscatus</name>
    <dbReference type="NCBI Taxonomy" id="129467"/>
    <lineage>
        <taxon>Eukaryota</taxon>
        <taxon>Metazoa</taxon>
        <taxon>Chordata</taxon>
        <taxon>Craniata</taxon>
        <taxon>Vertebrata</taxon>
        <taxon>Euteleostomi</taxon>
        <taxon>Lepidosauria</taxon>
        <taxon>Squamata</taxon>
        <taxon>Bifurcata</taxon>
        <taxon>Unidentata</taxon>
        <taxon>Episquamata</taxon>
        <taxon>Toxicofera</taxon>
        <taxon>Serpentes</taxon>
        <taxon>Colubroidea</taxon>
        <taxon>Elapidae</taxon>
        <taxon>Elapinae</taxon>
        <taxon>Micrurus</taxon>
    </lineage>
</organism>
<dbReference type="EMBL" id="IACK01134092">
    <property type="protein sequence ID" value="LAA88635.1"/>
    <property type="molecule type" value="Transcribed_RNA"/>
</dbReference>
<evidence type="ECO:0000256" key="1">
    <source>
        <dbReference type="SAM" id="MobiDB-lite"/>
    </source>
</evidence>
<evidence type="ECO:0000313" key="2">
    <source>
        <dbReference type="EMBL" id="LAA88635.1"/>
    </source>
</evidence>
<reference evidence="2" key="2">
    <citation type="submission" date="2017-11" db="EMBL/GenBank/DDBJ databases">
        <title>Coralsnake Venomics: Analyses of Venom Gland Transcriptomes and Proteomes of Six Brazilian Taxa.</title>
        <authorList>
            <person name="Aird S.D."/>
            <person name="Jorge da Silva N."/>
            <person name="Qiu L."/>
            <person name="Villar-Briones A."/>
            <person name="Aparecida-Saddi V."/>
            <person name="Campos-Telles M.P."/>
            <person name="Grau M."/>
            <person name="Mikheyev A.S."/>
        </authorList>
    </citation>
    <scope>NUCLEOTIDE SEQUENCE</scope>
    <source>
        <tissue evidence="2">Venom_gland</tissue>
    </source>
</reference>
<dbReference type="AlphaFoldDB" id="A0A2D4IWK8"/>
<sequence>MLTALFQQTAGAERDEKLGSKGVSVQVTGQRKRSLQDGDQQEPTGSGFAMPTLDHLKENSRRHRHPVQLDLEGGTEGEVAMVVTAAPLQPVRAVVYVHVQGHRPLFWHCGSCPEKSPREGMEERRQSKWEAFGNFLAHLGSCKQLREQDQP</sequence>
<feature type="compositionally biased region" description="Polar residues" evidence="1">
    <location>
        <begin position="1"/>
        <end position="10"/>
    </location>
</feature>
<proteinExistence type="predicted"/>
<reference evidence="2" key="1">
    <citation type="submission" date="2017-07" db="EMBL/GenBank/DDBJ databases">
        <authorList>
            <person name="Mikheyev A."/>
            <person name="Grau M."/>
        </authorList>
    </citation>
    <scope>NUCLEOTIDE SEQUENCE</scope>
    <source>
        <tissue evidence="2">Venom_gland</tissue>
    </source>
</reference>
<protein>
    <submittedName>
        <fullName evidence="2">Uncharacterized protein</fullName>
    </submittedName>
</protein>